<gene>
    <name evidence="2" type="primary">dcyD</name>
    <name evidence="2" type="ORF">FEQ00_02462</name>
    <name evidence="1" type="ORF">WT56_01450</name>
</gene>
<dbReference type="AlphaFoldDB" id="A0A132EC34"/>
<reference evidence="2 4" key="2">
    <citation type="submission" date="2019-06" db="EMBL/GenBank/DDBJ databases">
        <title>Evolution of Burkholderia multivorans in the lungs of Cystic Fibrosis patients.</title>
        <authorList>
            <person name="Moreira L.M."/>
        </authorList>
    </citation>
    <scope>NUCLEOTIDE SEQUENCE [LARGE SCALE GENOMIC DNA]</scope>
    <source>
        <strain evidence="2 4">VC13239</strain>
    </source>
</reference>
<dbReference type="InterPro" id="IPR036052">
    <property type="entry name" value="TrpB-like_PALP_sf"/>
</dbReference>
<organism evidence="1 3">
    <name type="scientific">Burkholderia pseudomultivorans</name>
    <dbReference type="NCBI Taxonomy" id="1207504"/>
    <lineage>
        <taxon>Bacteria</taxon>
        <taxon>Pseudomonadati</taxon>
        <taxon>Pseudomonadota</taxon>
        <taxon>Betaproteobacteria</taxon>
        <taxon>Burkholderiales</taxon>
        <taxon>Burkholderiaceae</taxon>
        <taxon>Burkholderia</taxon>
        <taxon>Burkholderia cepacia complex</taxon>
    </lineage>
</organism>
<evidence type="ECO:0000313" key="1">
    <source>
        <dbReference type="EMBL" id="KWF22828.1"/>
    </source>
</evidence>
<dbReference type="Proteomes" id="UP000062912">
    <property type="component" value="Unassembled WGS sequence"/>
</dbReference>
<reference evidence="1 3" key="1">
    <citation type="submission" date="2015-11" db="EMBL/GenBank/DDBJ databases">
        <title>Expanding the genomic diversity of Burkholderia species for the development of highly accurate diagnostics.</title>
        <authorList>
            <person name="Sahl J."/>
            <person name="Keim P."/>
            <person name="Wagner D."/>
        </authorList>
    </citation>
    <scope>NUCLEOTIDE SEQUENCE [LARGE SCALE GENOMIC DNA]</scope>
    <source>
        <strain evidence="1 3">MSMB368WGS</strain>
    </source>
</reference>
<proteinExistence type="predicted"/>
<evidence type="ECO:0000313" key="4">
    <source>
        <dbReference type="Proteomes" id="UP001248067"/>
    </source>
</evidence>
<protein>
    <submittedName>
        <fullName evidence="2">D-cysteine desulfhydrase</fullName>
        <ecNumber evidence="2">4.4.1.15</ecNumber>
    </submittedName>
</protein>
<dbReference type="SUPFAM" id="SSF53686">
    <property type="entry name" value="Tryptophan synthase beta subunit-like PLP-dependent enzymes"/>
    <property type="match status" value="1"/>
</dbReference>
<keyword evidence="2" id="KW-0456">Lyase</keyword>
<name>A0A132EC34_9BURK</name>
<comment type="caution">
    <text evidence="1">The sequence shown here is derived from an EMBL/GenBank/DDBJ whole genome shotgun (WGS) entry which is preliminary data.</text>
</comment>
<dbReference type="EC" id="4.4.1.15" evidence="2"/>
<dbReference type="Proteomes" id="UP001248067">
    <property type="component" value="Unassembled WGS sequence"/>
</dbReference>
<dbReference type="GO" id="GO:0019148">
    <property type="term" value="F:D-cysteine desulfhydrase activity"/>
    <property type="evidence" value="ECO:0007669"/>
    <property type="project" value="UniProtKB-EC"/>
</dbReference>
<dbReference type="EMBL" id="LPJR01000067">
    <property type="protein sequence ID" value="KWF22828.1"/>
    <property type="molecule type" value="Genomic_DNA"/>
</dbReference>
<accession>A0A132EC34</accession>
<evidence type="ECO:0000313" key="3">
    <source>
        <dbReference type="Proteomes" id="UP000062912"/>
    </source>
</evidence>
<sequence>MPTDSIRRAVRLLASQEGLLLDPVYSGKAFAGLIEGVTSGRYASDKNILFVMTGGLPGLFAYRHEFQGA</sequence>
<dbReference type="EMBL" id="VJSY01000016">
    <property type="protein sequence ID" value="MDR8754039.1"/>
    <property type="molecule type" value="Genomic_DNA"/>
</dbReference>
<keyword evidence="4" id="KW-1185">Reference proteome</keyword>
<dbReference type="Gene3D" id="3.40.50.1100">
    <property type="match status" value="1"/>
</dbReference>
<evidence type="ECO:0000313" key="2">
    <source>
        <dbReference type="EMBL" id="MDR8754039.1"/>
    </source>
</evidence>
<dbReference type="RefSeq" id="WP_060245542.1">
    <property type="nucleotide sequence ID" value="NZ_CADFDQ010000007.1"/>
</dbReference>